<dbReference type="EMBL" id="BMXP01000001">
    <property type="protein sequence ID" value="GGW75330.1"/>
    <property type="molecule type" value="Genomic_DNA"/>
</dbReference>
<gene>
    <name evidence="12" type="ORF">GCM10007391_04490</name>
</gene>
<proteinExistence type="predicted"/>
<dbReference type="Proteomes" id="UP000631300">
    <property type="component" value="Unassembled WGS sequence"/>
</dbReference>
<dbReference type="GO" id="GO:0004673">
    <property type="term" value="F:protein histidine kinase activity"/>
    <property type="evidence" value="ECO:0007669"/>
    <property type="project" value="UniProtKB-EC"/>
</dbReference>
<reference evidence="12" key="2">
    <citation type="submission" date="2020-09" db="EMBL/GenBank/DDBJ databases">
        <authorList>
            <person name="Sun Q."/>
            <person name="Kim S."/>
        </authorList>
    </citation>
    <scope>NUCLEOTIDE SEQUENCE</scope>
    <source>
        <strain evidence="12">KCTC 22164</strain>
    </source>
</reference>
<evidence type="ECO:0000256" key="1">
    <source>
        <dbReference type="ARBA" id="ARBA00000085"/>
    </source>
</evidence>
<evidence type="ECO:0000256" key="3">
    <source>
        <dbReference type="ARBA" id="ARBA00012438"/>
    </source>
</evidence>
<evidence type="ECO:0000256" key="2">
    <source>
        <dbReference type="ARBA" id="ARBA00004370"/>
    </source>
</evidence>
<keyword evidence="7 12" id="KW-0418">Kinase</keyword>
<dbReference type="GO" id="GO:0005886">
    <property type="term" value="C:plasma membrane"/>
    <property type="evidence" value="ECO:0007669"/>
    <property type="project" value="TreeGrafter"/>
</dbReference>
<keyword evidence="9 10" id="KW-0472">Membrane</keyword>
<dbReference type="PANTHER" id="PTHR45436:SF4">
    <property type="entry name" value="SENSOR PROTEIN PHOQ"/>
    <property type="match status" value="1"/>
</dbReference>
<dbReference type="GO" id="GO:0005524">
    <property type="term" value="F:ATP binding"/>
    <property type="evidence" value="ECO:0007669"/>
    <property type="project" value="UniProtKB-KW"/>
</dbReference>
<evidence type="ECO:0000256" key="9">
    <source>
        <dbReference type="ARBA" id="ARBA00023136"/>
    </source>
</evidence>
<name>A0A918MU47_9ALTE</name>
<keyword evidence="6 10" id="KW-0812">Transmembrane</keyword>
<dbReference type="SUPFAM" id="SSF55874">
    <property type="entry name" value="ATPase domain of HSP90 chaperone/DNA topoisomerase II/histidine kinase"/>
    <property type="match status" value="1"/>
</dbReference>
<dbReference type="Gene3D" id="1.10.287.130">
    <property type="match status" value="1"/>
</dbReference>
<feature type="domain" description="Histidine kinase" evidence="11">
    <location>
        <begin position="250"/>
        <end position="442"/>
    </location>
</feature>
<dbReference type="RefSeq" id="WP_189403453.1">
    <property type="nucleotide sequence ID" value="NZ_BMXP01000001.1"/>
</dbReference>
<dbReference type="InterPro" id="IPR005467">
    <property type="entry name" value="His_kinase_dom"/>
</dbReference>
<dbReference type="AlphaFoldDB" id="A0A918MU47"/>
<dbReference type="EC" id="2.7.13.3" evidence="3"/>
<evidence type="ECO:0000259" key="11">
    <source>
        <dbReference type="PROSITE" id="PS50109"/>
    </source>
</evidence>
<evidence type="ECO:0000256" key="4">
    <source>
        <dbReference type="ARBA" id="ARBA00022553"/>
    </source>
</evidence>
<keyword evidence="8 10" id="KW-1133">Transmembrane helix</keyword>
<dbReference type="InterPro" id="IPR036890">
    <property type="entry name" value="HATPase_C_sf"/>
</dbReference>
<accession>A0A918MU47</accession>
<evidence type="ECO:0000256" key="6">
    <source>
        <dbReference type="ARBA" id="ARBA00022692"/>
    </source>
</evidence>
<comment type="caution">
    <text evidence="12">The sequence shown here is derived from an EMBL/GenBank/DDBJ whole genome shotgun (WGS) entry which is preliminary data.</text>
</comment>
<evidence type="ECO:0000256" key="8">
    <source>
        <dbReference type="ARBA" id="ARBA00022989"/>
    </source>
</evidence>
<dbReference type="PRINTS" id="PR00344">
    <property type="entry name" value="BCTRLSENSOR"/>
</dbReference>
<comment type="catalytic activity">
    <reaction evidence="1">
        <text>ATP + protein L-histidine = ADP + protein N-phospho-L-histidine.</text>
        <dbReference type="EC" id="2.7.13.3"/>
    </reaction>
</comment>
<sequence length="442" mass="48507">MKNLSLRIRSIVLALVALLVFMPATVVTLDRAYTSSLMQAKLSELRLMGLALVSAFELDGEIPVMPELLYEEQLNLPDSGYIGMIAFRGKVVWQSASALNFPIQSPPPAPAIGEEAFHASFQPGFDSAHRYFSYVFTAEFAGDERFEPVHFYILNDKSAFDRERDTFLSTVWRGMLLLTAGLLVLLVIGMNVVLSPVRKLIDDIRNTARGRQDSLSRTYPSEFDGLKTSINQLINAEAEQRTRYKNSLGDLAHSLKTPLAVAMGARPLASEAKDALTQIDALIQRQLKRATAGQHSWQVAMPVAPTLRKVIAAMEKVHRQAALTIYNDCDNDCTFKGDKTDLLEILGNVLDNACKAATSAVWVKAACVSNWTVLVVEDDGPGISEEDKQRLLQRGERLDSYADGHGIGMAVVSDLLAIYGGLLRIDKSQHGGACIEIKLPAA</sequence>
<dbReference type="GO" id="GO:0000160">
    <property type="term" value="P:phosphorelay signal transduction system"/>
    <property type="evidence" value="ECO:0007669"/>
    <property type="project" value="TreeGrafter"/>
</dbReference>
<protein>
    <recommendedName>
        <fullName evidence="3">histidine kinase</fullName>
        <ecNumber evidence="3">2.7.13.3</ecNumber>
    </recommendedName>
</protein>
<reference evidence="12" key="1">
    <citation type="journal article" date="2014" name="Int. J. Syst. Evol. Microbiol.">
        <title>Complete genome sequence of Corynebacterium casei LMG S-19264T (=DSM 44701T), isolated from a smear-ripened cheese.</title>
        <authorList>
            <consortium name="US DOE Joint Genome Institute (JGI-PGF)"/>
            <person name="Walter F."/>
            <person name="Albersmeier A."/>
            <person name="Kalinowski J."/>
            <person name="Ruckert C."/>
        </authorList>
    </citation>
    <scope>NUCLEOTIDE SEQUENCE</scope>
    <source>
        <strain evidence="12">KCTC 22164</strain>
    </source>
</reference>
<comment type="subcellular location">
    <subcellularLocation>
        <location evidence="2">Membrane</location>
    </subcellularLocation>
</comment>
<feature type="transmembrane region" description="Helical" evidence="10">
    <location>
        <begin position="171"/>
        <end position="194"/>
    </location>
</feature>
<keyword evidence="5" id="KW-0808">Transferase</keyword>
<organism evidence="12 13">
    <name type="scientific">Alteromonas halophila</name>
    <dbReference type="NCBI Taxonomy" id="516698"/>
    <lineage>
        <taxon>Bacteria</taxon>
        <taxon>Pseudomonadati</taxon>
        <taxon>Pseudomonadota</taxon>
        <taxon>Gammaproteobacteria</taxon>
        <taxon>Alteromonadales</taxon>
        <taxon>Alteromonadaceae</taxon>
        <taxon>Alteromonas/Salinimonas group</taxon>
        <taxon>Alteromonas</taxon>
    </lineage>
</organism>
<evidence type="ECO:0000256" key="10">
    <source>
        <dbReference type="SAM" id="Phobius"/>
    </source>
</evidence>
<dbReference type="InterPro" id="IPR004358">
    <property type="entry name" value="Sig_transdc_His_kin-like_C"/>
</dbReference>
<keyword evidence="13" id="KW-1185">Reference proteome</keyword>
<dbReference type="SMART" id="SM00387">
    <property type="entry name" value="HATPase_c"/>
    <property type="match status" value="1"/>
</dbReference>
<dbReference type="Gene3D" id="3.30.565.10">
    <property type="entry name" value="Histidine kinase-like ATPase, C-terminal domain"/>
    <property type="match status" value="1"/>
</dbReference>
<evidence type="ECO:0000256" key="5">
    <source>
        <dbReference type="ARBA" id="ARBA00022679"/>
    </source>
</evidence>
<dbReference type="InterPro" id="IPR003594">
    <property type="entry name" value="HATPase_dom"/>
</dbReference>
<evidence type="ECO:0000313" key="13">
    <source>
        <dbReference type="Proteomes" id="UP000631300"/>
    </source>
</evidence>
<evidence type="ECO:0000313" key="12">
    <source>
        <dbReference type="EMBL" id="GGW75330.1"/>
    </source>
</evidence>
<keyword evidence="4" id="KW-0597">Phosphoprotein</keyword>
<dbReference type="Pfam" id="PF02518">
    <property type="entry name" value="HATPase_c"/>
    <property type="match status" value="1"/>
</dbReference>
<dbReference type="PROSITE" id="PS50109">
    <property type="entry name" value="HIS_KIN"/>
    <property type="match status" value="1"/>
</dbReference>
<evidence type="ECO:0000256" key="7">
    <source>
        <dbReference type="ARBA" id="ARBA00022777"/>
    </source>
</evidence>
<dbReference type="PANTHER" id="PTHR45436">
    <property type="entry name" value="SENSOR HISTIDINE KINASE YKOH"/>
    <property type="match status" value="1"/>
</dbReference>
<dbReference type="InterPro" id="IPR050428">
    <property type="entry name" value="TCS_sensor_his_kinase"/>
</dbReference>